<sequence>MTDVSVASVVAQFRAILGIIDEAAVGAARAQEEAEQSRAAYAEVSQGTADRLMRKAVEDSRTAAEKAGKTARLLSEAAEHFTTYVNIIAPGTVPPRSSAPEAMPEGERVVSDAMARRRRASGFLDRTASRADDVKDTVAEITKAVEEGTKVALKQIKGDRPPTGGTPSSTATTSAPQHAAGSSPPAHEAISALVVTALGAALVGRAGVDYIKKRLNRRKQDGNQK</sequence>
<protein>
    <recommendedName>
        <fullName evidence="4">DUF3618 domain-containing protein</fullName>
    </recommendedName>
</protein>
<evidence type="ECO:0008006" key="4">
    <source>
        <dbReference type="Google" id="ProtNLM"/>
    </source>
</evidence>
<dbReference type="EMBL" id="JAZGQL010000005">
    <property type="protein sequence ID" value="MEE6306683.1"/>
    <property type="molecule type" value="Genomic_DNA"/>
</dbReference>
<name>A0ABU7S9Q9_9ACTN</name>
<evidence type="ECO:0000313" key="3">
    <source>
        <dbReference type="Proteomes" id="UP001339911"/>
    </source>
</evidence>
<keyword evidence="3" id="KW-1185">Reference proteome</keyword>
<comment type="caution">
    <text evidence="2">The sequence shown here is derived from an EMBL/GenBank/DDBJ whole genome shotgun (WGS) entry which is preliminary data.</text>
</comment>
<gene>
    <name evidence="2" type="ORF">V1634_07580</name>
</gene>
<accession>A0ABU7S9Q9</accession>
<dbReference type="RefSeq" id="WP_331207021.1">
    <property type="nucleotide sequence ID" value="NZ_JAZGQL010000005.1"/>
</dbReference>
<organism evidence="2 3">
    <name type="scientific">Plantactinospora veratri</name>
    <dbReference type="NCBI Taxonomy" id="1436122"/>
    <lineage>
        <taxon>Bacteria</taxon>
        <taxon>Bacillati</taxon>
        <taxon>Actinomycetota</taxon>
        <taxon>Actinomycetes</taxon>
        <taxon>Micromonosporales</taxon>
        <taxon>Micromonosporaceae</taxon>
        <taxon>Plantactinospora</taxon>
    </lineage>
</organism>
<feature type="compositionally biased region" description="Low complexity" evidence="1">
    <location>
        <begin position="161"/>
        <end position="176"/>
    </location>
</feature>
<reference evidence="2 3" key="1">
    <citation type="submission" date="2024-01" db="EMBL/GenBank/DDBJ databases">
        <title>Genome insights into Plantactinospora veratri sp. nov.</title>
        <authorList>
            <person name="Wang L."/>
        </authorList>
    </citation>
    <scope>NUCLEOTIDE SEQUENCE [LARGE SCALE GENOMIC DNA]</scope>
    <source>
        <strain evidence="2 3">NEAU-FHS4</strain>
    </source>
</reference>
<dbReference type="Proteomes" id="UP001339911">
    <property type="component" value="Unassembled WGS sequence"/>
</dbReference>
<evidence type="ECO:0000313" key="2">
    <source>
        <dbReference type="EMBL" id="MEE6306683.1"/>
    </source>
</evidence>
<feature type="region of interest" description="Disordered" evidence="1">
    <location>
        <begin position="155"/>
        <end position="186"/>
    </location>
</feature>
<evidence type="ECO:0000256" key="1">
    <source>
        <dbReference type="SAM" id="MobiDB-lite"/>
    </source>
</evidence>
<proteinExistence type="predicted"/>